<comment type="caution">
    <text evidence="2">The sequence shown here is derived from an EMBL/GenBank/DDBJ whole genome shotgun (WGS) entry which is preliminary data.</text>
</comment>
<name>A0A4S3K2E0_9GAMM</name>
<keyword evidence="1" id="KW-0812">Transmembrane</keyword>
<sequence>MISLAQGLMAASAAMAFSMGTGHLWLTFASRKFHPRDPQTEVRMKQDAPQLTRRTSMWNAWIGFNGSHSMGPMLFGAIYAYLALFHGAMLFASTFLLGLGLLTLLGYLVLGLRYWFRMPVTGLLIATACYLGAIAVAPVGATVARTQSGSHSIPE</sequence>
<accession>A0A4S3K2E0</accession>
<dbReference type="AlphaFoldDB" id="A0A4S3K2E0"/>
<feature type="transmembrane region" description="Helical" evidence="1">
    <location>
        <begin position="60"/>
        <end position="82"/>
    </location>
</feature>
<evidence type="ECO:0000313" key="3">
    <source>
        <dbReference type="Proteomes" id="UP000295341"/>
    </source>
</evidence>
<gene>
    <name evidence="2" type="ORF">DFR24_3561</name>
</gene>
<keyword evidence="3" id="KW-1185">Reference proteome</keyword>
<evidence type="ECO:0000313" key="2">
    <source>
        <dbReference type="EMBL" id="TDU26533.1"/>
    </source>
</evidence>
<reference evidence="2 3" key="1">
    <citation type="submission" date="2019-03" db="EMBL/GenBank/DDBJ databases">
        <title>Genomic Encyclopedia of Type Strains, Phase IV (KMG-IV): sequencing the most valuable type-strain genomes for metagenomic binning, comparative biology and taxonomic classification.</title>
        <authorList>
            <person name="Goeker M."/>
        </authorList>
    </citation>
    <scope>NUCLEOTIDE SEQUENCE [LARGE SCALE GENOMIC DNA]</scope>
    <source>
        <strain evidence="2 3">DSM 26377</strain>
    </source>
</reference>
<keyword evidence="1" id="KW-0472">Membrane</keyword>
<dbReference type="InterPro" id="IPR058068">
    <property type="entry name" value="LIC_13387-like"/>
</dbReference>
<feature type="transmembrane region" description="Helical" evidence="1">
    <location>
        <begin position="122"/>
        <end position="144"/>
    </location>
</feature>
<protein>
    <submittedName>
        <fullName evidence="2">Uncharacterized protein</fullName>
    </submittedName>
</protein>
<dbReference type="NCBIfam" id="NF047765">
    <property type="entry name" value="LIC_13387_fam"/>
    <property type="match status" value="1"/>
</dbReference>
<keyword evidence="1" id="KW-1133">Transmembrane helix</keyword>
<proteinExistence type="predicted"/>
<dbReference type="Proteomes" id="UP000295341">
    <property type="component" value="Unassembled WGS sequence"/>
</dbReference>
<feature type="transmembrane region" description="Helical" evidence="1">
    <location>
        <begin position="88"/>
        <end position="110"/>
    </location>
</feature>
<feature type="transmembrane region" description="Helical" evidence="1">
    <location>
        <begin position="6"/>
        <end position="26"/>
    </location>
</feature>
<dbReference type="EMBL" id="SOBT01000010">
    <property type="protein sequence ID" value="TDU26533.1"/>
    <property type="molecule type" value="Genomic_DNA"/>
</dbReference>
<evidence type="ECO:0000256" key="1">
    <source>
        <dbReference type="SAM" id="Phobius"/>
    </source>
</evidence>
<organism evidence="2 3">
    <name type="scientific">Panacagrimonas perspica</name>
    <dbReference type="NCBI Taxonomy" id="381431"/>
    <lineage>
        <taxon>Bacteria</taxon>
        <taxon>Pseudomonadati</taxon>
        <taxon>Pseudomonadota</taxon>
        <taxon>Gammaproteobacteria</taxon>
        <taxon>Nevskiales</taxon>
        <taxon>Nevskiaceae</taxon>
        <taxon>Panacagrimonas</taxon>
    </lineage>
</organism>
<dbReference type="RefSeq" id="WP_210772552.1">
    <property type="nucleotide sequence ID" value="NZ_MWIN01000019.1"/>
</dbReference>